<reference evidence="3" key="2">
    <citation type="submission" date="2004-02" db="EMBL/GenBank/DDBJ databases">
        <authorList>
            <consortium name="Genoscope"/>
            <consortium name="Whitehead Institute Centre for Genome Research"/>
        </authorList>
    </citation>
    <scope>NUCLEOTIDE SEQUENCE</scope>
</reference>
<dbReference type="EMBL" id="CAAE01013708">
    <property type="protein sequence ID" value="CAF95199.1"/>
    <property type="molecule type" value="Genomic_DNA"/>
</dbReference>
<accession>Q4SVY3</accession>
<evidence type="ECO:0000313" key="3">
    <source>
        <dbReference type="EMBL" id="CAF95199.1"/>
    </source>
</evidence>
<feature type="region of interest" description="Disordered" evidence="1">
    <location>
        <begin position="26"/>
        <end position="55"/>
    </location>
</feature>
<reference evidence="3" key="1">
    <citation type="journal article" date="2004" name="Nature">
        <title>Genome duplication in the teleost fish Tetraodon nigroviridis reveals the early vertebrate proto-karyotype.</title>
        <authorList>
            <person name="Jaillon O."/>
            <person name="Aury J.-M."/>
            <person name="Brunet F."/>
            <person name="Petit J.-L."/>
            <person name="Stange-Thomann N."/>
            <person name="Mauceli E."/>
            <person name="Bouneau L."/>
            <person name="Fischer C."/>
            <person name="Ozouf-Costaz C."/>
            <person name="Bernot A."/>
            <person name="Nicaud S."/>
            <person name="Jaffe D."/>
            <person name="Fisher S."/>
            <person name="Lutfalla G."/>
            <person name="Dossat C."/>
            <person name="Segurens B."/>
            <person name="Dasilva C."/>
            <person name="Salanoubat M."/>
            <person name="Levy M."/>
            <person name="Boudet N."/>
            <person name="Castellano S."/>
            <person name="Anthouard V."/>
            <person name="Jubin C."/>
            <person name="Castelli V."/>
            <person name="Katinka M."/>
            <person name="Vacherie B."/>
            <person name="Biemont C."/>
            <person name="Skalli Z."/>
            <person name="Cattolico L."/>
            <person name="Poulain J."/>
            <person name="De Berardinis V."/>
            <person name="Cruaud C."/>
            <person name="Duprat S."/>
            <person name="Brottier P."/>
            <person name="Coutanceau J.-P."/>
            <person name="Gouzy J."/>
            <person name="Parra G."/>
            <person name="Lardier G."/>
            <person name="Chapple C."/>
            <person name="McKernan K.J."/>
            <person name="McEwan P."/>
            <person name="Bosak S."/>
            <person name="Kellis M."/>
            <person name="Volff J.-N."/>
            <person name="Guigo R."/>
            <person name="Zody M.C."/>
            <person name="Mesirov J."/>
            <person name="Lindblad-Toh K."/>
            <person name="Birren B."/>
            <person name="Nusbaum C."/>
            <person name="Kahn D."/>
            <person name="Robinson-Rechavi M."/>
            <person name="Laudet V."/>
            <person name="Schachter V."/>
            <person name="Quetier F."/>
            <person name="Saurin W."/>
            <person name="Scarpelli C."/>
            <person name="Wincker P."/>
            <person name="Lander E.S."/>
            <person name="Weissenbach J."/>
            <person name="Roest Crollius H."/>
        </authorList>
    </citation>
    <scope>NUCLEOTIDE SEQUENCE [LARGE SCALE GENOMIC DNA]</scope>
</reference>
<feature type="chain" id="PRO_5004243564" evidence="2">
    <location>
        <begin position="25"/>
        <end position="124"/>
    </location>
</feature>
<proteinExistence type="predicted"/>
<dbReference type="AlphaFoldDB" id="Q4SVY3"/>
<feature type="compositionally biased region" description="Basic and acidic residues" evidence="1">
    <location>
        <begin position="42"/>
        <end position="55"/>
    </location>
</feature>
<evidence type="ECO:0000256" key="2">
    <source>
        <dbReference type="SAM" id="SignalP"/>
    </source>
</evidence>
<protein>
    <submittedName>
        <fullName evidence="3">(spotted green pufferfish) hypothetical protein</fullName>
    </submittedName>
</protein>
<sequence>MKRLRVLLPCLIVALLCWYPSQHADCSEQSLSNPNHAAGEQHPSRQEQELDSKQDQVLEEWAMPASYDLGLETERAALEKLEKQIIQQEQVTIRLYKALIKVEMTGINNGAVVCYFYPPDCESS</sequence>
<comment type="caution">
    <text evidence="3">The sequence shown here is derived from an EMBL/GenBank/DDBJ whole genome shotgun (WGS) entry which is preliminary data.</text>
</comment>
<organism evidence="3">
    <name type="scientific">Tetraodon nigroviridis</name>
    <name type="common">Spotted green pufferfish</name>
    <name type="synonym">Chelonodon nigroviridis</name>
    <dbReference type="NCBI Taxonomy" id="99883"/>
    <lineage>
        <taxon>Eukaryota</taxon>
        <taxon>Metazoa</taxon>
        <taxon>Chordata</taxon>
        <taxon>Craniata</taxon>
        <taxon>Vertebrata</taxon>
        <taxon>Euteleostomi</taxon>
        <taxon>Actinopterygii</taxon>
        <taxon>Neopterygii</taxon>
        <taxon>Teleostei</taxon>
        <taxon>Neoteleostei</taxon>
        <taxon>Acanthomorphata</taxon>
        <taxon>Eupercaria</taxon>
        <taxon>Tetraodontiformes</taxon>
        <taxon>Tetradontoidea</taxon>
        <taxon>Tetraodontidae</taxon>
        <taxon>Tetraodon</taxon>
    </lineage>
</organism>
<dbReference type="KEGG" id="tng:GSTEN00011748G001"/>
<evidence type="ECO:0000256" key="1">
    <source>
        <dbReference type="SAM" id="MobiDB-lite"/>
    </source>
</evidence>
<gene>
    <name evidence="3" type="ORF">GSTENG00011748001</name>
</gene>
<name>Q4SVY3_TETNG</name>
<keyword evidence="2" id="KW-0732">Signal</keyword>
<feature type="signal peptide" evidence="2">
    <location>
        <begin position="1"/>
        <end position="24"/>
    </location>
</feature>